<accession>A0A2S4VBI9</accession>
<reference evidence="2 3" key="1">
    <citation type="submission" date="2017-12" db="EMBL/GenBank/DDBJ databases">
        <title>Gene loss provides genomic basis for host adaptation in cereal stripe rust fungi.</title>
        <authorList>
            <person name="Xia C."/>
        </authorList>
    </citation>
    <scope>NUCLEOTIDE SEQUENCE [LARGE SCALE GENOMIC DNA]</scope>
    <source>
        <strain evidence="2 3">93TX-2</strain>
    </source>
</reference>
<reference evidence="3" key="2">
    <citation type="journal article" date="2018" name="BMC Genomics">
        <title>Genomic insights into host adaptation between the wheat stripe rust pathogen (Puccinia striiformis f. sp. tritici) and the barley stripe rust pathogen (Puccinia striiformis f. sp. hordei).</title>
        <authorList>
            <person name="Xia C."/>
            <person name="Wang M."/>
            <person name="Yin C."/>
            <person name="Cornejo O.E."/>
            <person name="Hulbert S.H."/>
            <person name="Chen X."/>
        </authorList>
    </citation>
    <scope>NUCLEOTIDE SEQUENCE [LARGE SCALE GENOMIC DNA]</scope>
    <source>
        <strain evidence="3">93TX-2</strain>
    </source>
</reference>
<organism evidence="2 3">
    <name type="scientific">Puccinia striiformis</name>
    <dbReference type="NCBI Taxonomy" id="27350"/>
    <lineage>
        <taxon>Eukaryota</taxon>
        <taxon>Fungi</taxon>
        <taxon>Dikarya</taxon>
        <taxon>Basidiomycota</taxon>
        <taxon>Pucciniomycotina</taxon>
        <taxon>Pucciniomycetes</taxon>
        <taxon>Pucciniales</taxon>
        <taxon>Pucciniaceae</taxon>
        <taxon>Puccinia</taxon>
    </lineage>
</organism>
<dbReference type="Proteomes" id="UP000238274">
    <property type="component" value="Unassembled WGS sequence"/>
</dbReference>
<comment type="caution">
    <text evidence="2">The sequence shown here is derived from an EMBL/GenBank/DDBJ whole genome shotgun (WGS) entry which is preliminary data.</text>
</comment>
<reference evidence="3" key="3">
    <citation type="journal article" date="2018" name="Mol. Plant Microbe Interact.">
        <title>Genome sequence resources for the wheat stripe rust pathogen (Puccinia striiformis f. sp. tritici) and the barley stripe rust pathogen (Puccinia striiformis f. sp. hordei).</title>
        <authorList>
            <person name="Xia C."/>
            <person name="Wang M."/>
            <person name="Yin C."/>
            <person name="Cornejo O.E."/>
            <person name="Hulbert S.H."/>
            <person name="Chen X."/>
        </authorList>
    </citation>
    <scope>NUCLEOTIDE SEQUENCE [LARGE SCALE GENOMIC DNA]</scope>
    <source>
        <strain evidence="3">93TX-2</strain>
    </source>
</reference>
<evidence type="ECO:0000313" key="3">
    <source>
        <dbReference type="Proteomes" id="UP000238274"/>
    </source>
</evidence>
<keyword evidence="3" id="KW-1185">Reference proteome</keyword>
<protein>
    <submittedName>
        <fullName evidence="2">Uncharacterized protein</fullName>
    </submittedName>
</protein>
<evidence type="ECO:0000256" key="1">
    <source>
        <dbReference type="SAM" id="MobiDB-lite"/>
    </source>
</evidence>
<proteinExistence type="predicted"/>
<dbReference type="EMBL" id="PKSM01000154">
    <property type="protein sequence ID" value="POW06800.1"/>
    <property type="molecule type" value="Genomic_DNA"/>
</dbReference>
<sequence length="106" mass="11726">MRALAAKSKEDGHMVLQAGPRTALSPHMSRDVVKAGYDSSSLRSDTIVDSIWETLNKYAQQWTHADYMAPYAALIGPSRSGCSWRCRVHPRGLHLPSPHNIQSLSP</sequence>
<dbReference type="VEuPathDB" id="FungiDB:PSHT_10228"/>
<name>A0A2S4VBI9_9BASI</name>
<dbReference type="AlphaFoldDB" id="A0A2S4VBI9"/>
<feature type="region of interest" description="Disordered" evidence="1">
    <location>
        <begin position="1"/>
        <end position="21"/>
    </location>
</feature>
<gene>
    <name evidence="2" type="ORF">PSHT_10228</name>
</gene>
<evidence type="ECO:0000313" key="2">
    <source>
        <dbReference type="EMBL" id="POW06800.1"/>
    </source>
</evidence>